<evidence type="ECO:0000256" key="4">
    <source>
        <dbReference type="SAM" id="MobiDB-lite"/>
    </source>
</evidence>
<dbReference type="InterPro" id="IPR000873">
    <property type="entry name" value="AMP-dep_synth/lig_dom"/>
</dbReference>
<evidence type="ECO:0000259" key="5">
    <source>
        <dbReference type="PROSITE" id="PS50075"/>
    </source>
</evidence>
<dbReference type="RefSeq" id="WP_010314984.1">
    <property type="nucleotide sequence ID" value="NZ_CP061007.1"/>
</dbReference>
<dbReference type="GO" id="GO:0031177">
    <property type="term" value="F:phosphopantetheine binding"/>
    <property type="evidence" value="ECO:0007669"/>
    <property type="project" value="InterPro"/>
</dbReference>
<evidence type="ECO:0000256" key="2">
    <source>
        <dbReference type="ARBA" id="ARBA00022450"/>
    </source>
</evidence>
<dbReference type="Pfam" id="PF00550">
    <property type="entry name" value="PP-binding"/>
    <property type="match status" value="1"/>
</dbReference>
<keyword evidence="2" id="KW-0596">Phosphopantetheine</keyword>
<keyword evidence="6" id="KW-0436">Ligase</keyword>
<reference evidence="6" key="1">
    <citation type="submission" date="2017-12" db="EMBL/GenBank/DDBJ databases">
        <title>Sequencing the genomes of 1000 Actinobacteria strains.</title>
        <authorList>
            <person name="Klenk H.-P."/>
        </authorList>
    </citation>
    <scope>NUCLEOTIDE SEQUENCE [LARGE SCALE GENOMIC DNA]</scope>
    <source>
        <strain evidence="6">DSM 44228</strain>
    </source>
</reference>
<dbReference type="InterPro" id="IPR020806">
    <property type="entry name" value="PKS_PP-bd"/>
</dbReference>
<comment type="caution">
    <text evidence="6">The sequence shown here is derived from an EMBL/GenBank/DDBJ whole genome shotgun (WGS) entry which is preliminary data.</text>
</comment>
<dbReference type="SMART" id="SM00823">
    <property type="entry name" value="PKS_PP"/>
    <property type="match status" value="1"/>
</dbReference>
<dbReference type="InterPro" id="IPR057326">
    <property type="entry name" value="KR_dom"/>
</dbReference>
<keyword evidence="7" id="KW-1185">Reference proteome</keyword>
<keyword evidence="3" id="KW-0597">Phosphoprotein</keyword>
<gene>
    <name evidence="6" type="ORF">A8926_4396</name>
</gene>
<dbReference type="GO" id="GO:0005886">
    <property type="term" value="C:plasma membrane"/>
    <property type="evidence" value="ECO:0007669"/>
    <property type="project" value="TreeGrafter"/>
</dbReference>
<dbReference type="PANTHER" id="PTHR22754:SF32">
    <property type="entry name" value="DISCO-INTERACTING PROTEIN 2"/>
    <property type="match status" value="1"/>
</dbReference>
<dbReference type="InterPro" id="IPR042099">
    <property type="entry name" value="ANL_N_sf"/>
</dbReference>
<dbReference type="Pfam" id="PF21394">
    <property type="entry name" value="Beta-ketacyl_N"/>
    <property type="match status" value="1"/>
</dbReference>
<dbReference type="EMBL" id="PJNB01000001">
    <property type="protein sequence ID" value="PKW16554.1"/>
    <property type="molecule type" value="Genomic_DNA"/>
</dbReference>
<dbReference type="SMART" id="SM00822">
    <property type="entry name" value="PKS_KR"/>
    <property type="match status" value="1"/>
</dbReference>
<dbReference type="Pfam" id="PF00501">
    <property type="entry name" value="AMP-binding"/>
    <property type="match status" value="1"/>
</dbReference>
<evidence type="ECO:0000313" key="7">
    <source>
        <dbReference type="Proteomes" id="UP000233786"/>
    </source>
</evidence>
<dbReference type="Proteomes" id="UP000233786">
    <property type="component" value="Unassembled WGS sequence"/>
</dbReference>
<dbReference type="Gene3D" id="1.10.1200.10">
    <property type="entry name" value="ACP-like"/>
    <property type="match status" value="1"/>
</dbReference>
<feature type="domain" description="Carrier" evidence="5">
    <location>
        <begin position="1172"/>
        <end position="1247"/>
    </location>
</feature>
<dbReference type="SUPFAM" id="SSF56801">
    <property type="entry name" value="Acetyl-CoA synthetase-like"/>
    <property type="match status" value="1"/>
</dbReference>
<evidence type="ECO:0000256" key="1">
    <source>
        <dbReference type="ARBA" id="ARBA00006432"/>
    </source>
</evidence>
<sequence length="1254" mass="133426">MPSAPAVRSPADFAAAAAAAARAVPGVSQASASTRSRRRILRRVPAPAGTGSNEASCDDRFPPAVLDGGPWTTPQGAPATLVDALLRAAEGDRGTTFVLADGSERRQSYRLLLSDSRRVLSGLRAAGLAPGDSVLVHCADNRNFVTGFWACLLGGFVPTPIGVAPTYRWENAVTRRLRGVRELLNGAPILTDAALVDQIAGLRALWDEHDLTVHAVEHLHAGPAAEPHQAAPDDAAVHLLTSGSTGVPKCVRHSHRTVVNRAYINVAANGFGPEEVTLNFMPLDHVAGMVMHNLRDVIMRWEHVNARTDSFIADPLRWLDWLDRYRVTNTSAPNFVISLVTGLAADIERRSWDLSTVRDITNGGEAIVGPTTQDFLRLLAPHGLAPDVMRPAWGMSEMCGGMVHSTLRADREPTGVLTIDAATLDGTLAPLPGPAPGHPTFAEVGVPIPGTAVRIVDATGQVVPENRIGRLQTRGATTMVGYHNNPTANAEAFTDDGWFVTGDLAFVHGGRLVITGREKEVVVVRSANYSCHEIESVVERVDGVLPTFVAAGSEHDPDTGTDELVVLCVLDEAGERRPDTVIGKIRTRLAREVGLLPRVVVPVPQAAFPKSSAGKIERARLLAEYQAGAFDDALAALDDAGPGAPSDAVEDDEPSWMFGLTWPPVPAAPGAAPPGPWVVLDDGDLGVRLAARADVTVVSVLPGEAFGRDSAGRYRVDPADRAHYRALLTAVRADYGSPGAVVHAWAAGAPESSQATALDRSARSLHHTIAALAADRPELCVITTNALATPGDPVDPVRATVTGLVRTANAEAGGRWVRQLDFGREHGDRAGAVLTALADGGADAVIAHRGERRLAPRLSPLPDPRGVPAHTIRRGGLYLLTGGLGGIGVPLARYLLTEYEARLVLTGRSEPTGERAARLADLAALGEVTYRRADVTDLAAMRAVVTDAEQHHGRALDGLVHLAGAGFGHYWRDLSAHLLTEEDPGEFERMRAAKIAGTEVVGEVLRNRPDALMVLFSSVNGHFGGTAFGAYASASGFLPAFAARWRALGRPVQCQSWSRWTTGPDGDAGLDALRRHGYRAIDPERGVRLFAAALADPAAHVLIGLDEDNEYISAELDPAVSRQFQVTVSYRGDVPEERVRAAVVAAIGPGVAVSADWEPETPVQPEPDATVQRDPEIEAAVAAIWRVALRLPSLGHQDHFFDRGGNSLMAMRLVDRVNVAFDIDLSVQDLYDHPTVESLASAIDRVRAPTGDRH</sequence>
<dbReference type="Gene3D" id="3.40.50.12780">
    <property type="entry name" value="N-terminal domain of ligase-like"/>
    <property type="match status" value="1"/>
</dbReference>
<dbReference type="InterPro" id="IPR013968">
    <property type="entry name" value="PKS_KR"/>
</dbReference>
<dbReference type="InterPro" id="IPR036736">
    <property type="entry name" value="ACP-like_sf"/>
</dbReference>
<dbReference type="GO" id="GO:0016874">
    <property type="term" value="F:ligase activity"/>
    <property type="evidence" value="ECO:0007669"/>
    <property type="project" value="UniProtKB-KW"/>
</dbReference>
<organism evidence="6 7">
    <name type="scientific">Saccharopolyspora spinosa</name>
    <dbReference type="NCBI Taxonomy" id="60894"/>
    <lineage>
        <taxon>Bacteria</taxon>
        <taxon>Bacillati</taxon>
        <taxon>Actinomycetota</taxon>
        <taxon>Actinomycetes</taxon>
        <taxon>Pseudonocardiales</taxon>
        <taxon>Pseudonocardiaceae</taxon>
        <taxon>Saccharopolyspora</taxon>
    </lineage>
</organism>
<dbReference type="InterPro" id="IPR009081">
    <property type="entry name" value="PP-bd_ACP"/>
</dbReference>
<name>A0A2N3Y0U5_SACSN</name>
<proteinExistence type="inferred from homology"/>
<dbReference type="PROSITE" id="PS50075">
    <property type="entry name" value="CARRIER"/>
    <property type="match status" value="1"/>
</dbReference>
<dbReference type="Gene3D" id="3.30.300.30">
    <property type="match status" value="1"/>
</dbReference>
<feature type="region of interest" description="Disordered" evidence="4">
    <location>
        <begin position="26"/>
        <end position="60"/>
    </location>
</feature>
<dbReference type="SUPFAM" id="SSF47336">
    <property type="entry name" value="ACP-like"/>
    <property type="match status" value="1"/>
</dbReference>
<accession>A0A2N3Y0U5</accession>
<dbReference type="InterPro" id="IPR049490">
    <property type="entry name" value="C883_1060-like_KR_N"/>
</dbReference>
<evidence type="ECO:0000256" key="3">
    <source>
        <dbReference type="ARBA" id="ARBA00022553"/>
    </source>
</evidence>
<protein>
    <submittedName>
        <fullName evidence="6">Acyl-CoA synthetase (AMP-forming)/AMP-acid ligase II</fullName>
    </submittedName>
</protein>
<dbReference type="InterPro" id="IPR045851">
    <property type="entry name" value="AMP-bd_C_sf"/>
</dbReference>
<dbReference type="Pfam" id="PF08659">
    <property type="entry name" value="KR"/>
    <property type="match status" value="1"/>
</dbReference>
<dbReference type="PANTHER" id="PTHR22754">
    <property type="entry name" value="DISCO-INTERACTING PROTEIN 2 DIP2 -RELATED"/>
    <property type="match status" value="1"/>
</dbReference>
<dbReference type="Gene3D" id="3.40.50.720">
    <property type="entry name" value="NAD(P)-binding Rossmann-like Domain"/>
    <property type="match status" value="1"/>
</dbReference>
<evidence type="ECO:0000313" key="6">
    <source>
        <dbReference type="EMBL" id="PKW16554.1"/>
    </source>
</evidence>
<dbReference type="InterPro" id="IPR036291">
    <property type="entry name" value="NAD(P)-bd_dom_sf"/>
</dbReference>
<comment type="similarity">
    <text evidence="1">Belongs to the ATP-dependent AMP-binding enzyme family.</text>
</comment>
<dbReference type="STRING" id="994479.GCA_000194155_07343"/>
<dbReference type="SUPFAM" id="SSF51735">
    <property type="entry name" value="NAD(P)-binding Rossmann-fold domains"/>
    <property type="match status" value="2"/>
</dbReference>
<dbReference type="GO" id="GO:0006633">
    <property type="term" value="P:fatty acid biosynthetic process"/>
    <property type="evidence" value="ECO:0007669"/>
    <property type="project" value="TreeGrafter"/>
</dbReference>
<dbReference type="GO" id="GO:0070566">
    <property type="term" value="F:adenylyltransferase activity"/>
    <property type="evidence" value="ECO:0007669"/>
    <property type="project" value="TreeGrafter"/>
</dbReference>
<dbReference type="AlphaFoldDB" id="A0A2N3Y0U5"/>
<dbReference type="OrthoDB" id="3671040at2"/>